<name>A0A3P8JVL7_TSUPA</name>
<evidence type="ECO:0000256" key="1">
    <source>
        <dbReference type="SAM" id="MobiDB-lite"/>
    </source>
</evidence>
<dbReference type="AlphaFoldDB" id="A0A3P8JVL7"/>
<accession>A0A3P8JVL7</accession>
<evidence type="ECO:0000313" key="2">
    <source>
        <dbReference type="EMBL" id="VDR37379.1"/>
    </source>
</evidence>
<proteinExistence type="predicted"/>
<evidence type="ECO:0008006" key="4">
    <source>
        <dbReference type="Google" id="ProtNLM"/>
    </source>
</evidence>
<feature type="region of interest" description="Disordered" evidence="1">
    <location>
        <begin position="1"/>
        <end position="23"/>
    </location>
</feature>
<dbReference type="EMBL" id="LR131273">
    <property type="protein sequence ID" value="VDR37379.1"/>
    <property type="molecule type" value="Genomic_DNA"/>
</dbReference>
<dbReference type="RefSeq" id="WP_126194775.1">
    <property type="nucleotide sequence ID" value="NZ_CP085954.1"/>
</dbReference>
<sequence>MSKATATPARPTETVGPITLNEMPTIRGRDGAVEFINDVFNVPVTKTRMRSAIEGRELPVFKISGCNYFSERDLYLWVKSLARPAVQRGGAA</sequence>
<organism evidence="2 3">
    <name type="scientific">Tsukamurella paurometabola</name>
    <name type="common">Corynebacterium paurometabolum</name>
    <dbReference type="NCBI Taxonomy" id="2061"/>
    <lineage>
        <taxon>Bacteria</taxon>
        <taxon>Bacillati</taxon>
        <taxon>Actinomycetota</taxon>
        <taxon>Actinomycetes</taxon>
        <taxon>Mycobacteriales</taxon>
        <taxon>Tsukamurellaceae</taxon>
        <taxon>Tsukamurella</taxon>
    </lineage>
</organism>
<protein>
    <recommendedName>
        <fullName evidence="4">Helix-turn-helix domain-containing protein</fullName>
    </recommendedName>
</protein>
<dbReference type="OrthoDB" id="4751029at2"/>
<reference evidence="2 3" key="1">
    <citation type="submission" date="2018-12" db="EMBL/GenBank/DDBJ databases">
        <authorList>
            <consortium name="Pathogen Informatics"/>
        </authorList>
    </citation>
    <scope>NUCLEOTIDE SEQUENCE [LARGE SCALE GENOMIC DNA]</scope>
    <source>
        <strain evidence="2 3">NCTC10741</strain>
    </source>
</reference>
<dbReference type="Proteomes" id="UP000271626">
    <property type="component" value="Chromosome"/>
</dbReference>
<evidence type="ECO:0000313" key="3">
    <source>
        <dbReference type="Proteomes" id="UP000271626"/>
    </source>
</evidence>
<gene>
    <name evidence="2" type="ORF">NCTC10741_00481</name>
</gene>